<dbReference type="Gene3D" id="1.10.510.10">
    <property type="entry name" value="Transferase(Phosphotransferase) domain 1"/>
    <property type="match status" value="1"/>
</dbReference>
<dbReference type="Pfam" id="PF00069">
    <property type="entry name" value="Pkinase"/>
    <property type="match status" value="1"/>
</dbReference>
<dbReference type="SMART" id="SM00254">
    <property type="entry name" value="ShKT"/>
    <property type="match status" value="12"/>
</dbReference>
<reference evidence="6 7" key="1">
    <citation type="submission" date="2023-08" db="EMBL/GenBank/DDBJ databases">
        <title>A Necator americanus chromosomal reference genome.</title>
        <authorList>
            <person name="Ilik V."/>
            <person name="Petrzelkova K.J."/>
            <person name="Pardy F."/>
            <person name="Fuh T."/>
            <person name="Niatou-Singa F.S."/>
            <person name="Gouil Q."/>
            <person name="Baker L."/>
            <person name="Ritchie M.E."/>
            <person name="Jex A.R."/>
            <person name="Gazzola D."/>
            <person name="Li H."/>
            <person name="Toshio Fujiwara R."/>
            <person name="Zhan B."/>
            <person name="Aroian R.V."/>
            <person name="Pafco B."/>
            <person name="Schwarz E.M."/>
        </authorList>
    </citation>
    <scope>NUCLEOTIDE SEQUENCE [LARGE SCALE GENOMIC DNA]</scope>
    <source>
        <strain evidence="6 7">Aroian</strain>
        <tissue evidence="6">Whole animal</tissue>
    </source>
</reference>
<feature type="domain" description="ShKT" evidence="5">
    <location>
        <begin position="832"/>
        <end position="868"/>
    </location>
</feature>
<sequence length="1507" mass="168042">MHQNECYICGRNNVKLGVVAQKAELNTVMSPSNCFPSLLLTLVSTVNLVNTQANCNNAPTEALRIICGQIANWDANAKTVATPSNQTGQDQSPGADAGLGGASAISASAAPTNAYECMDIACLCGFFGGSGGSNCVLRNGQRLGKALRKEYRVMTDVERRRYHTAMRRIKRNGDYDKLSRIYSSFTTSPGAHSGPAFLPWHREFIKRLEIALRRVDPTIALPYWDSTLDSTLPNPRDSSMFTNELMGRQGPDGSIQTGAFRGWRTADGSKVLRRNLGAAGTLLQQSDIDAAMATTDFRQVLAYTAPSPGCPNPAAWTALEYSLGNPRIYVGGDMFQPITSTNDPIFWNHHSFVDLVWENWRVIRQSRAARETQYPPNNPSCSSAAHYGDNTMQPFFPMVNKDGLSNAYTDNLYSYAPRPTCSAANPSGCGSRFLFCDLSHGAPRCAAKIAVNGNCGGYARNEDRCYLSVCKGNRCLQVQKRNSLTLQTPTPVTRPPITNTAPAGPAQKTFFNPLRRRWADRTLTTYNHNAECKDTEENCCIWARKGHCTDAQYAAYMLKNCSRACGQCGNTKEGDCRPNPDCKNLDEHCCIWAGKGYCTDADYAAYMLKNCSRACGQCGNTKEGDCRPNPECKDFHKPCCLWASNYHCTSPDYGVFMLKNCSRACGQCGNTKEGDCRPKPDCKDLDEHCCAWADKGYCTDERYAAYMLKNCSRACGQCGYTKEGDCRPKPDCKDTDENCCEWADKGYCTDESYAAYMLKNCSRACGQCGYKKEGDCRPKPECKDTDENCCEWAREGHCTDARYAAYMLKNCSRACGQCGYRKEGDCRPKSECKDTDENCCEWAREGHCTDARYAAYMLKNCSRACGQCGNTKEGDCRPNPDCKNLDEHCCIWAGKGYCTDADYAAYMLKNCSRACGQCGNTKEGDCRPNPDCKDLDDNCCIWARKGYCTDADYAAYMLKNCSRACGQCGNTKEGDCRPNPDCKDLDDNCCIWARKGYCTDADYAAYMLKNCSRACGQCGNTKEGDCRPNPDCKDLDDNCCIWARKGYCTDADYAAYMLKNCSRACGQCGNTKEGDCRPNPGCSNRHTMCCFWASNGQCSKRPRFLLVICSQACGVCSNTMGQVCIRETDHEYGQDHAQFSANYTEKNDMSHGVVASNSSAKHSVETYSADTVVVFPGTDVLYRDSLPVRIDFNYGDNCHRSHWRKDLRRRSRRLKHLQQVAPYCQGQRTTSLNGTVNDEEDHESHLEWLCSPTDFIFFPNKFVDEPQHIAILKLVSAERKQSHFTAIIDRGKKETYFFLVMELVGKSLSDLKSKRPLKVFSPSIGMGVGIQCLEACEDLHKYGFIHRDLKPANYACGLGKRQRVICILDFGIARKILNEKGELKTPRQTVRFKIHAKLNKQQCFETLKLKSISDKNEVLKVKEQLRNEKQDSAFSSMKCKEELIKVLTYIDSLKYFDHVDYEFIYKMLTQAAKTEGGDINDPYDWERSSATSTAGTTAKSKSLLASH</sequence>
<dbReference type="Pfam" id="PF01549">
    <property type="entry name" value="ShK"/>
    <property type="match status" value="12"/>
</dbReference>
<feature type="domain" description="ShKT" evidence="5">
    <location>
        <begin position="582"/>
        <end position="618"/>
    </location>
</feature>
<dbReference type="InterPro" id="IPR000719">
    <property type="entry name" value="Prot_kinase_dom"/>
</dbReference>
<evidence type="ECO:0000259" key="4">
    <source>
        <dbReference type="PROSITE" id="PS50011"/>
    </source>
</evidence>
<dbReference type="PROSITE" id="PS51670">
    <property type="entry name" value="SHKT"/>
    <property type="match status" value="11"/>
</dbReference>
<dbReference type="InterPro" id="IPR050316">
    <property type="entry name" value="Tyrosinase/Hemocyanin"/>
</dbReference>
<dbReference type="SUPFAM" id="SSF48056">
    <property type="entry name" value="Di-copper centre-containing domain"/>
    <property type="match status" value="1"/>
</dbReference>
<dbReference type="Proteomes" id="UP001303046">
    <property type="component" value="Unassembled WGS sequence"/>
</dbReference>
<feature type="domain" description="ShKT" evidence="5">
    <location>
        <begin position="982"/>
        <end position="1018"/>
    </location>
</feature>
<dbReference type="InterPro" id="IPR011009">
    <property type="entry name" value="Kinase-like_dom_sf"/>
</dbReference>
<dbReference type="InterPro" id="IPR002227">
    <property type="entry name" value="Tyrosinase_Cu-bd"/>
</dbReference>
<proteinExistence type="predicted"/>
<dbReference type="EMBL" id="JAVFWL010000003">
    <property type="protein sequence ID" value="KAK6745941.1"/>
    <property type="molecule type" value="Genomic_DNA"/>
</dbReference>
<keyword evidence="2" id="KW-0186">Copper</keyword>
<dbReference type="InterPro" id="IPR003582">
    <property type="entry name" value="ShKT_dom"/>
</dbReference>
<protein>
    <recommendedName>
        <fullName evidence="8">ShTK domain protein</fullName>
    </recommendedName>
</protein>
<evidence type="ECO:0000259" key="5">
    <source>
        <dbReference type="PROSITE" id="PS51670"/>
    </source>
</evidence>
<feature type="domain" description="ShKT" evidence="5">
    <location>
        <begin position="732"/>
        <end position="768"/>
    </location>
</feature>
<evidence type="ECO:0000256" key="3">
    <source>
        <dbReference type="PROSITE-ProRule" id="PRU01005"/>
    </source>
</evidence>
<dbReference type="InterPro" id="IPR008922">
    <property type="entry name" value="Di-copper_centre_dom_sf"/>
</dbReference>
<name>A0ABR1D5Z6_NECAM</name>
<comment type="caution">
    <text evidence="3">Lacks conserved residue(s) required for the propagation of feature annotation.</text>
</comment>
<keyword evidence="7" id="KW-1185">Reference proteome</keyword>
<gene>
    <name evidence="6" type="primary">Necator_chrIII.g12965</name>
    <name evidence="6" type="ORF">RB195_012198</name>
</gene>
<evidence type="ECO:0000256" key="2">
    <source>
        <dbReference type="ARBA" id="ARBA00023008"/>
    </source>
</evidence>
<dbReference type="Pfam" id="PF00264">
    <property type="entry name" value="Tyrosinase"/>
    <property type="match status" value="1"/>
</dbReference>
<feature type="domain" description="ShKT" evidence="5">
    <location>
        <begin position="782"/>
        <end position="818"/>
    </location>
</feature>
<dbReference type="SUPFAM" id="SSF56112">
    <property type="entry name" value="Protein kinase-like (PK-like)"/>
    <property type="match status" value="1"/>
</dbReference>
<keyword evidence="1" id="KW-0479">Metal-binding</keyword>
<dbReference type="PROSITE" id="PS00498">
    <property type="entry name" value="TYROSINASE_2"/>
    <property type="match status" value="1"/>
</dbReference>
<accession>A0ABR1D5Z6</accession>
<evidence type="ECO:0000313" key="7">
    <source>
        <dbReference type="Proteomes" id="UP001303046"/>
    </source>
</evidence>
<feature type="domain" description="Protein kinase" evidence="4">
    <location>
        <begin position="1143"/>
        <end position="1507"/>
    </location>
</feature>
<comment type="caution">
    <text evidence="6">The sequence shown here is derived from an EMBL/GenBank/DDBJ whole genome shotgun (WGS) entry which is preliminary data.</text>
</comment>
<feature type="domain" description="ShKT" evidence="5">
    <location>
        <begin position="1032"/>
        <end position="1068"/>
    </location>
</feature>
<evidence type="ECO:0000256" key="1">
    <source>
        <dbReference type="ARBA" id="ARBA00022723"/>
    </source>
</evidence>
<feature type="domain" description="ShKT" evidence="5">
    <location>
        <begin position="682"/>
        <end position="718"/>
    </location>
</feature>
<dbReference type="PROSITE" id="PS50011">
    <property type="entry name" value="PROTEIN_KINASE_DOM"/>
    <property type="match status" value="1"/>
</dbReference>
<dbReference type="SMART" id="SM00220">
    <property type="entry name" value="S_TKc"/>
    <property type="match status" value="1"/>
</dbReference>
<dbReference type="PANTHER" id="PTHR11474:SF126">
    <property type="entry name" value="TYROSINASE-LIKE PROTEIN TYR-1-RELATED"/>
    <property type="match status" value="1"/>
</dbReference>
<dbReference type="Gene3D" id="1.10.1280.10">
    <property type="entry name" value="Di-copper center containing domain from catechol oxidase"/>
    <property type="match status" value="1"/>
</dbReference>
<dbReference type="Gene3D" id="1.10.10.1940">
    <property type="match status" value="1"/>
</dbReference>
<dbReference type="PANTHER" id="PTHR11474">
    <property type="entry name" value="TYROSINASE FAMILY MEMBER"/>
    <property type="match status" value="1"/>
</dbReference>
<feature type="domain" description="ShKT" evidence="5">
    <location>
        <begin position="932"/>
        <end position="968"/>
    </location>
</feature>
<feature type="domain" description="ShKT" evidence="5">
    <location>
        <begin position="882"/>
        <end position="918"/>
    </location>
</feature>
<feature type="domain" description="ShKT" evidence="5">
    <location>
        <begin position="532"/>
        <end position="568"/>
    </location>
</feature>
<evidence type="ECO:0000313" key="6">
    <source>
        <dbReference type="EMBL" id="KAK6745941.1"/>
    </source>
</evidence>
<dbReference type="PRINTS" id="PR00092">
    <property type="entry name" value="TYROSINASE"/>
</dbReference>
<evidence type="ECO:0008006" key="8">
    <source>
        <dbReference type="Google" id="ProtNLM"/>
    </source>
</evidence>
<organism evidence="6 7">
    <name type="scientific">Necator americanus</name>
    <name type="common">Human hookworm</name>
    <dbReference type="NCBI Taxonomy" id="51031"/>
    <lineage>
        <taxon>Eukaryota</taxon>
        <taxon>Metazoa</taxon>
        <taxon>Ecdysozoa</taxon>
        <taxon>Nematoda</taxon>
        <taxon>Chromadorea</taxon>
        <taxon>Rhabditida</taxon>
        <taxon>Rhabditina</taxon>
        <taxon>Rhabditomorpha</taxon>
        <taxon>Strongyloidea</taxon>
        <taxon>Ancylostomatidae</taxon>
        <taxon>Bunostominae</taxon>
        <taxon>Necator</taxon>
    </lineage>
</organism>
<feature type="domain" description="ShKT" evidence="5">
    <location>
        <begin position="632"/>
        <end position="668"/>
    </location>
</feature>